<dbReference type="PROSITE" id="PS01125">
    <property type="entry name" value="ROK"/>
    <property type="match status" value="1"/>
</dbReference>
<evidence type="ECO:0000256" key="1">
    <source>
        <dbReference type="ARBA" id="ARBA00006479"/>
    </source>
</evidence>
<dbReference type="PANTHER" id="PTHR18964">
    <property type="entry name" value="ROK (REPRESSOR, ORF, KINASE) FAMILY"/>
    <property type="match status" value="1"/>
</dbReference>
<dbReference type="Gene3D" id="3.30.420.40">
    <property type="match status" value="2"/>
</dbReference>
<dbReference type="SUPFAM" id="SSF46785">
    <property type="entry name" value="Winged helix' DNA-binding domain"/>
    <property type="match status" value="1"/>
</dbReference>
<name>A0ABW4T8V3_9ACTN</name>
<comment type="similarity">
    <text evidence="1">Belongs to the ROK (NagC/XylR) family.</text>
</comment>
<comment type="caution">
    <text evidence="2">The sequence shown here is derived from an EMBL/GenBank/DDBJ whole genome shotgun (WGS) entry which is preliminary data.</text>
</comment>
<reference evidence="3" key="1">
    <citation type="journal article" date="2019" name="Int. J. Syst. Evol. Microbiol.">
        <title>The Global Catalogue of Microorganisms (GCM) 10K type strain sequencing project: providing services to taxonomists for standard genome sequencing and annotation.</title>
        <authorList>
            <consortium name="The Broad Institute Genomics Platform"/>
            <consortium name="The Broad Institute Genome Sequencing Center for Infectious Disease"/>
            <person name="Wu L."/>
            <person name="Ma J."/>
        </authorList>
    </citation>
    <scope>NUCLEOTIDE SEQUENCE [LARGE SCALE GENOMIC DNA]</scope>
    <source>
        <strain evidence="3">ICMP 6774ER</strain>
    </source>
</reference>
<dbReference type="Gene3D" id="1.10.10.10">
    <property type="entry name" value="Winged helix-like DNA-binding domain superfamily/Winged helix DNA-binding domain"/>
    <property type="match status" value="1"/>
</dbReference>
<dbReference type="PANTHER" id="PTHR18964:SF149">
    <property type="entry name" value="BIFUNCTIONAL UDP-N-ACETYLGLUCOSAMINE 2-EPIMERASE_N-ACETYLMANNOSAMINE KINASE"/>
    <property type="match status" value="1"/>
</dbReference>
<gene>
    <name evidence="2" type="ORF">ACFSKW_43860</name>
</gene>
<dbReference type="InterPro" id="IPR036390">
    <property type="entry name" value="WH_DNA-bd_sf"/>
</dbReference>
<sequence length="381" mass="39914">MSHAHSAGSLPREDLIRAEILALCGSQSLNRSQIAGRLGLGAATVTEHTRRLIELGFMRELPPQVNGPGRPRVPLEVVPDAAYTLGLRVHPDHLVGVLMRLDGSEVRRFTLPFDPSGDPVEQLSQACEPVLADPASGPKVRGIGLALPGVIDPAAGSLRLSPRLGWTGLPLRPLLGARLPVPVLIDNDTRASTTAELLFGTGRDHDDFLVLAIGDGVGMGIVLGRRVHRGPDGVAGEFGHVPIGPDGPACVCGRRGCLDAYLATYALANEAQARGLTGAGLTLPDLVRLAERDAPGIRDLLAERGAILGRAVAGVVNVLAVRALTVIGESHVLWPFLEPGFRPAVEGGVLSALDINVRRWDDSAHARGAASLALATIVASR</sequence>
<dbReference type="Proteomes" id="UP001597368">
    <property type="component" value="Unassembled WGS sequence"/>
</dbReference>
<dbReference type="SUPFAM" id="SSF53067">
    <property type="entry name" value="Actin-like ATPase domain"/>
    <property type="match status" value="1"/>
</dbReference>
<organism evidence="2 3">
    <name type="scientific">Nonomuraea mangrovi</name>
    <dbReference type="NCBI Taxonomy" id="2316207"/>
    <lineage>
        <taxon>Bacteria</taxon>
        <taxon>Bacillati</taxon>
        <taxon>Actinomycetota</taxon>
        <taxon>Actinomycetes</taxon>
        <taxon>Streptosporangiales</taxon>
        <taxon>Streptosporangiaceae</taxon>
        <taxon>Nonomuraea</taxon>
    </lineage>
</organism>
<accession>A0ABW4T8V3</accession>
<dbReference type="RefSeq" id="WP_379580438.1">
    <property type="nucleotide sequence ID" value="NZ_JBHUFV010000068.1"/>
</dbReference>
<dbReference type="EMBL" id="JBHUFV010000068">
    <property type="protein sequence ID" value="MFD1938432.1"/>
    <property type="molecule type" value="Genomic_DNA"/>
</dbReference>
<dbReference type="InterPro" id="IPR036388">
    <property type="entry name" value="WH-like_DNA-bd_sf"/>
</dbReference>
<proteinExistence type="inferred from homology"/>
<protein>
    <submittedName>
        <fullName evidence="2">ROK family protein</fullName>
    </submittedName>
</protein>
<dbReference type="Pfam" id="PF00480">
    <property type="entry name" value="ROK"/>
    <property type="match status" value="1"/>
</dbReference>
<evidence type="ECO:0000313" key="3">
    <source>
        <dbReference type="Proteomes" id="UP001597368"/>
    </source>
</evidence>
<keyword evidence="3" id="KW-1185">Reference proteome</keyword>
<evidence type="ECO:0000313" key="2">
    <source>
        <dbReference type="EMBL" id="MFD1938432.1"/>
    </source>
</evidence>
<dbReference type="InterPro" id="IPR043129">
    <property type="entry name" value="ATPase_NBD"/>
</dbReference>
<dbReference type="InterPro" id="IPR049874">
    <property type="entry name" value="ROK_cs"/>
</dbReference>
<dbReference type="InterPro" id="IPR000600">
    <property type="entry name" value="ROK"/>
</dbReference>